<evidence type="ECO:0000313" key="9">
    <source>
        <dbReference type="Proteomes" id="UP000321501"/>
    </source>
</evidence>
<evidence type="ECO:0000256" key="4">
    <source>
        <dbReference type="ARBA" id="ARBA00022801"/>
    </source>
</evidence>
<reference evidence="8 9" key="1">
    <citation type="submission" date="2019-07" db="EMBL/GenBank/DDBJ databases">
        <title>Complete Genome Sequence of Leptotrichia wadei Strain JMUB3934.</title>
        <authorList>
            <person name="Watanabe S."/>
            <person name="Cui L."/>
        </authorList>
    </citation>
    <scope>NUCLEOTIDE SEQUENCE [LARGE SCALE GENOMIC DNA]</scope>
    <source>
        <strain evidence="8 9">JMUB3934</strain>
    </source>
</reference>
<dbReference type="EMBL" id="AP019835">
    <property type="protein sequence ID" value="BBM49710.1"/>
    <property type="molecule type" value="Genomic_DNA"/>
</dbReference>
<dbReference type="SUPFAM" id="SSF52096">
    <property type="entry name" value="ClpP/crotonase"/>
    <property type="match status" value="1"/>
</dbReference>
<organism evidence="8 9">
    <name type="scientific">Leptotrichia wadei</name>
    <dbReference type="NCBI Taxonomy" id="157687"/>
    <lineage>
        <taxon>Bacteria</taxon>
        <taxon>Fusobacteriati</taxon>
        <taxon>Fusobacteriota</taxon>
        <taxon>Fusobacteriia</taxon>
        <taxon>Fusobacteriales</taxon>
        <taxon>Leptotrichiaceae</taxon>
        <taxon>Leptotrichia</taxon>
    </lineage>
</organism>
<name>A0A510KDF2_9FUSO</name>
<dbReference type="InterPro" id="IPR001907">
    <property type="entry name" value="ClpP"/>
</dbReference>
<dbReference type="InterPro" id="IPR023562">
    <property type="entry name" value="ClpP/TepA"/>
</dbReference>
<evidence type="ECO:0000313" key="8">
    <source>
        <dbReference type="EMBL" id="BBM49710.1"/>
    </source>
</evidence>
<evidence type="ECO:0000256" key="7">
    <source>
        <dbReference type="SAM" id="MobiDB-lite"/>
    </source>
</evidence>
<evidence type="ECO:0000256" key="1">
    <source>
        <dbReference type="ARBA" id="ARBA00007039"/>
    </source>
</evidence>
<dbReference type="InterPro" id="IPR029045">
    <property type="entry name" value="ClpP/crotonase-like_dom_sf"/>
</dbReference>
<evidence type="ECO:0000256" key="3">
    <source>
        <dbReference type="ARBA" id="ARBA00022670"/>
    </source>
</evidence>
<dbReference type="AlphaFoldDB" id="A0A510KDF2"/>
<dbReference type="GO" id="GO:0051117">
    <property type="term" value="F:ATPase binding"/>
    <property type="evidence" value="ECO:0007669"/>
    <property type="project" value="TreeGrafter"/>
</dbReference>
<dbReference type="CDD" id="cd07016">
    <property type="entry name" value="S14_ClpP_1"/>
    <property type="match status" value="1"/>
</dbReference>
<evidence type="ECO:0000256" key="2">
    <source>
        <dbReference type="ARBA" id="ARBA00022490"/>
    </source>
</evidence>
<keyword evidence="2" id="KW-0963">Cytoplasm</keyword>
<dbReference type="Proteomes" id="UP000321501">
    <property type="component" value="Chromosome"/>
</dbReference>
<accession>A0A510KDF2</accession>
<evidence type="ECO:0000256" key="6">
    <source>
        <dbReference type="RuleBase" id="RU003567"/>
    </source>
</evidence>
<dbReference type="PRINTS" id="PR00127">
    <property type="entry name" value="CLPPROTEASEP"/>
</dbReference>
<feature type="compositionally biased region" description="Polar residues" evidence="7">
    <location>
        <begin position="319"/>
        <end position="333"/>
    </location>
</feature>
<dbReference type="PANTHER" id="PTHR10381">
    <property type="entry name" value="ATP-DEPENDENT CLP PROTEASE PROTEOLYTIC SUBUNIT"/>
    <property type="match status" value="1"/>
</dbReference>
<dbReference type="RefSeq" id="WP_232052819.1">
    <property type="nucleotide sequence ID" value="NZ_AP019835.1"/>
</dbReference>
<keyword evidence="4" id="KW-0378">Hydrolase</keyword>
<dbReference type="GO" id="GO:0009368">
    <property type="term" value="C:endopeptidase Clp complex"/>
    <property type="evidence" value="ECO:0007669"/>
    <property type="project" value="TreeGrafter"/>
</dbReference>
<dbReference type="Gene3D" id="3.90.226.10">
    <property type="entry name" value="2-enoyl-CoA Hydratase, Chain A, domain 1"/>
    <property type="match status" value="1"/>
</dbReference>
<proteinExistence type="inferred from homology"/>
<dbReference type="GO" id="GO:0004176">
    <property type="term" value="F:ATP-dependent peptidase activity"/>
    <property type="evidence" value="ECO:0007669"/>
    <property type="project" value="InterPro"/>
</dbReference>
<feature type="region of interest" description="Disordered" evidence="7">
    <location>
        <begin position="310"/>
        <end position="333"/>
    </location>
</feature>
<keyword evidence="5" id="KW-0720">Serine protease</keyword>
<gene>
    <name evidence="8" type="ORF">JMUB3934_1006</name>
</gene>
<evidence type="ECO:0000256" key="5">
    <source>
        <dbReference type="ARBA" id="ARBA00022825"/>
    </source>
</evidence>
<dbReference type="NCBIfam" id="NF045542">
    <property type="entry name" value="Clp_rel_HeadMat"/>
    <property type="match status" value="1"/>
</dbReference>
<dbReference type="GO" id="GO:0006515">
    <property type="term" value="P:protein quality control for misfolded or incompletely synthesized proteins"/>
    <property type="evidence" value="ECO:0007669"/>
    <property type="project" value="TreeGrafter"/>
</dbReference>
<dbReference type="Pfam" id="PF00574">
    <property type="entry name" value="CLP_protease"/>
    <property type="match status" value="1"/>
</dbReference>
<dbReference type="GO" id="GO:0004252">
    <property type="term" value="F:serine-type endopeptidase activity"/>
    <property type="evidence" value="ECO:0007669"/>
    <property type="project" value="InterPro"/>
</dbReference>
<keyword evidence="3 8" id="KW-0645">Protease</keyword>
<protein>
    <recommendedName>
        <fullName evidence="6">ATP-dependent Clp protease proteolytic subunit</fullName>
    </recommendedName>
</protein>
<dbReference type="PANTHER" id="PTHR10381:SF70">
    <property type="entry name" value="ATP-DEPENDENT CLP PROTEASE PROTEOLYTIC SUBUNIT"/>
    <property type="match status" value="1"/>
</dbReference>
<sequence length="349" mass="39341">MGQSIPNHQTMSQRNKTIWNIVKNDDKNAELMLYGDIAESFWGDTISAKEVTEYLADLDVENINVYINSNGGVVDTAIAISNALRRHKAKVTVNIDGIAASAATLITCAGDTVKMPKNALFMIHNPSTIAMGDSEEMRKQADVLEKYKNSITETYLQKVNIDKEKLSELMDNESWLSAEEALKYGFIDEIIENADIQVVENKVISNNMVFNMAEFKNFNVDKNIKNNGKGSEKMTREEIKNQYPDIYAEIINEGKEIGIKEERTRIQEIEDLGYNHEVVNKAKFEEPKNARDLALEIVSLMKQENQNKLNRIQDEGKPLNNTPKGNDDGVNNEQKAANKILAFFKKGGK</sequence>
<comment type="similarity">
    <text evidence="1 6">Belongs to the peptidase S14 family.</text>
</comment>